<feature type="region of interest" description="Disordered" evidence="9">
    <location>
        <begin position="551"/>
        <end position="573"/>
    </location>
</feature>
<dbReference type="GO" id="GO:0005634">
    <property type="term" value="C:nucleus"/>
    <property type="evidence" value="ECO:0007669"/>
    <property type="project" value="TreeGrafter"/>
</dbReference>
<evidence type="ECO:0000259" key="10">
    <source>
        <dbReference type="PROSITE" id="PS50011"/>
    </source>
</evidence>
<dbReference type="SUPFAM" id="SSF82615">
    <property type="entry name" value="Polo-box domain"/>
    <property type="match status" value="2"/>
</dbReference>
<feature type="compositionally biased region" description="Polar residues" evidence="9">
    <location>
        <begin position="551"/>
        <end position="560"/>
    </location>
</feature>
<dbReference type="InterPro" id="IPR008271">
    <property type="entry name" value="Ser/Thr_kinase_AS"/>
</dbReference>
<keyword evidence="3" id="KW-0677">Repeat</keyword>
<evidence type="ECO:0000256" key="5">
    <source>
        <dbReference type="ARBA" id="ARBA00022777"/>
    </source>
</evidence>
<keyword evidence="13" id="KW-1185">Reference proteome</keyword>
<dbReference type="GO" id="GO:0004674">
    <property type="term" value="F:protein serine/threonine kinase activity"/>
    <property type="evidence" value="ECO:0007669"/>
    <property type="project" value="UniProtKB-KW"/>
</dbReference>
<protein>
    <recommendedName>
        <fullName evidence="8">Serine/threonine-protein kinase</fullName>
        <ecNumber evidence="8">2.7.11.21</ecNumber>
    </recommendedName>
</protein>
<dbReference type="InterPro" id="IPR017441">
    <property type="entry name" value="Protein_kinase_ATP_BS"/>
</dbReference>
<dbReference type="PANTHER" id="PTHR24345:SF0">
    <property type="entry name" value="CELL CYCLE SERINE_THREONINE-PROTEIN KINASE CDC5_MSD2"/>
    <property type="match status" value="1"/>
</dbReference>
<dbReference type="PANTHER" id="PTHR24345">
    <property type="entry name" value="SERINE/THREONINE-PROTEIN KINASE PLK"/>
    <property type="match status" value="1"/>
</dbReference>
<dbReference type="PROSITE" id="PS00107">
    <property type="entry name" value="PROTEIN_KINASE_ATP"/>
    <property type="match status" value="1"/>
</dbReference>
<comment type="catalytic activity">
    <reaction evidence="8">
        <text>L-threonyl-[protein] + ATP = O-phospho-L-threonyl-[protein] + ADP + H(+)</text>
        <dbReference type="Rhea" id="RHEA:46608"/>
        <dbReference type="Rhea" id="RHEA-COMP:11060"/>
        <dbReference type="Rhea" id="RHEA-COMP:11605"/>
        <dbReference type="ChEBI" id="CHEBI:15378"/>
        <dbReference type="ChEBI" id="CHEBI:30013"/>
        <dbReference type="ChEBI" id="CHEBI:30616"/>
        <dbReference type="ChEBI" id="CHEBI:61977"/>
        <dbReference type="ChEBI" id="CHEBI:456216"/>
        <dbReference type="EC" id="2.7.11.21"/>
    </reaction>
</comment>
<reference evidence="12 13" key="1">
    <citation type="journal article" date="2018" name="Mol. Biol. Evol.">
        <title>Broad Genomic Sampling Reveals a Smut Pathogenic Ancestry of the Fungal Clade Ustilaginomycotina.</title>
        <authorList>
            <person name="Kijpornyongpan T."/>
            <person name="Mondo S.J."/>
            <person name="Barry K."/>
            <person name="Sandor L."/>
            <person name="Lee J."/>
            <person name="Lipzen A."/>
            <person name="Pangilinan J."/>
            <person name="LaButti K."/>
            <person name="Hainaut M."/>
            <person name="Henrissat B."/>
            <person name="Grigoriev I.V."/>
            <person name="Spatafora J.W."/>
            <person name="Aime M.C."/>
        </authorList>
    </citation>
    <scope>NUCLEOTIDE SEQUENCE [LARGE SCALE GENOMIC DNA]</scope>
    <source>
        <strain evidence="12 13">MCA 3882</strain>
    </source>
</reference>
<evidence type="ECO:0000256" key="3">
    <source>
        <dbReference type="ARBA" id="ARBA00022737"/>
    </source>
</evidence>
<dbReference type="STRING" id="1280837.A0A316VCL3"/>
<keyword evidence="5 8" id="KW-0418">Kinase</keyword>
<feature type="compositionally biased region" description="Basic residues" evidence="9">
    <location>
        <begin position="46"/>
        <end position="57"/>
    </location>
</feature>
<dbReference type="InterPro" id="IPR036947">
    <property type="entry name" value="POLO_box_dom_sf"/>
</dbReference>
<dbReference type="CDD" id="cd13118">
    <property type="entry name" value="POLO_box_1"/>
    <property type="match status" value="1"/>
</dbReference>
<dbReference type="PROSITE" id="PS00108">
    <property type="entry name" value="PROTEIN_KINASE_ST"/>
    <property type="match status" value="1"/>
</dbReference>
<feature type="compositionally biased region" description="Low complexity" evidence="9">
    <location>
        <begin position="34"/>
        <end position="45"/>
    </location>
</feature>
<dbReference type="PROSITE" id="PS50078">
    <property type="entry name" value="POLO_BOX"/>
    <property type="match status" value="2"/>
</dbReference>
<evidence type="ECO:0000313" key="12">
    <source>
        <dbReference type="EMBL" id="PWN33963.1"/>
    </source>
</evidence>
<dbReference type="GO" id="GO:0005737">
    <property type="term" value="C:cytoplasm"/>
    <property type="evidence" value="ECO:0007669"/>
    <property type="project" value="TreeGrafter"/>
</dbReference>
<dbReference type="GeneID" id="37020954"/>
<dbReference type="Proteomes" id="UP000245771">
    <property type="component" value="Unassembled WGS sequence"/>
</dbReference>
<accession>A0A316VCL3</accession>
<dbReference type="CDD" id="cd14099">
    <property type="entry name" value="STKc_PLK"/>
    <property type="match status" value="1"/>
</dbReference>
<keyword evidence="1 8" id="KW-0723">Serine/threonine-protein kinase</keyword>
<evidence type="ECO:0000256" key="1">
    <source>
        <dbReference type="ARBA" id="ARBA00022527"/>
    </source>
</evidence>
<evidence type="ECO:0000256" key="7">
    <source>
        <dbReference type="PROSITE-ProRule" id="PRU10141"/>
    </source>
</evidence>
<keyword evidence="6 7" id="KW-0067">ATP-binding</keyword>
<evidence type="ECO:0000256" key="2">
    <source>
        <dbReference type="ARBA" id="ARBA00022679"/>
    </source>
</evidence>
<dbReference type="GO" id="GO:0000922">
    <property type="term" value="C:spindle pole"/>
    <property type="evidence" value="ECO:0007669"/>
    <property type="project" value="TreeGrafter"/>
</dbReference>
<dbReference type="SUPFAM" id="SSF56112">
    <property type="entry name" value="Protein kinase-like (PK-like)"/>
    <property type="match status" value="1"/>
</dbReference>
<dbReference type="InterPro" id="IPR033701">
    <property type="entry name" value="POLO_box_1"/>
</dbReference>
<dbReference type="GO" id="GO:0000776">
    <property type="term" value="C:kinetochore"/>
    <property type="evidence" value="ECO:0007669"/>
    <property type="project" value="TreeGrafter"/>
</dbReference>
<dbReference type="FunCoup" id="A0A316VCL3">
    <property type="interactions" value="239"/>
</dbReference>
<feature type="compositionally biased region" description="Polar residues" evidence="9">
    <location>
        <begin position="18"/>
        <end position="33"/>
    </location>
</feature>
<organism evidence="12 13">
    <name type="scientific">Meira miltonrushii</name>
    <dbReference type="NCBI Taxonomy" id="1280837"/>
    <lineage>
        <taxon>Eukaryota</taxon>
        <taxon>Fungi</taxon>
        <taxon>Dikarya</taxon>
        <taxon>Basidiomycota</taxon>
        <taxon>Ustilaginomycotina</taxon>
        <taxon>Exobasidiomycetes</taxon>
        <taxon>Exobasidiales</taxon>
        <taxon>Brachybasidiaceae</taxon>
        <taxon>Meira</taxon>
    </lineage>
</organism>
<dbReference type="CDD" id="cd13117">
    <property type="entry name" value="POLO_box_2"/>
    <property type="match status" value="1"/>
</dbReference>
<dbReference type="Gene3D" id="3.30.1120.30">
    <property type="entry name" value="POLO box domain"/>
    <property type="match status" value="2"/>
</dbReference>
<evidence type="ECO:0000256" key="8">
    <source>
        <dbReference type="RuleBase" id="RU361162"/>
    </source>
</evidence>
<sequence>MAATAASYGLSAGPSARPMTTSPTKPLSSSRKPSSQGATASSKSSPTKKKITMMKKSKLPEVGPTIRDLENNVVHVTGKLLGQGGFARVYQVQVPDGTAMAFKAINKEALLHQRKNRSKVLAEILIHRSLHHPNIVHFVDLFQDEANVYFKLELCSNGSMNDMIRTRGPVSDEEARFYMVKVIAGTKFMHMNHVIHRDLKLGNIFLDSNMNIKIGDFGLAALLKDPEERKKTMCGTPNYIAPEILYEGNGNGHSFEVDIWSVGVIMYTLLAGKPPFQTSSVPAIYEKIRKNEYTIPDHVRPEACDLIRSILTPDPSQRPTLVEIMSHPWFTVGKVPLHLPYTATKIAPHLDLPRTMEESLRNLETLKKQSCWRDDADDEVEEEEMTEEQRRQSAKEKRRAQERAEDERERMDKEFENAIQPGNSLAGFLQLGKKALSKAPDVTVPLRPKSLTGLSRQISALSLSRQHGNSMAANMAIGKGGYEEPAQNALFSGNADKENANSPMDARMMPPPSALSHVRSRGDLASAAAADERRMLTQKARLVAAMTGSGSNGSLASVASGQARPDSRQSAQNPIVISDDTKEVDGCIELANLDVMVQNLDEALESFQDRTRFVPSDRASRETKIALAVRPDSLNPNRMRPRSPKAYIICWLDEMDKYGLGYALSDGTIGVYLKDESSIATNAGRTHFDHVARLHDSRGYQARPENYVIPQSGPVGDSMSRDVQRKYKILGYFEDKIDARLEGFDLPLDDRGRTSEMPFIWRWYRCLQAIVFRLSTSTVQFNFYDHIKLLFSNDGLVLTAIVPSKSSDEAQTIRTWTMEEFLDIAEKTRSAREEVNQRLTSAYEKVDDREEGEYPLSVTSPEERKLVRSLIPKVKYARDTMIKIASKDATAIVTMGGPTTSSTLNSQQNTPTLQTKSSIISGSAIKSSAARTRAGSTATLPRSNSGQSINSIASSKRRVH</sequence>
<feature type="region of interest" description="Disordered" evidence="9">
    <location>
        <begin position="1"/>
        <end position="62"/>
    </location>
</feature>
<dbReference type="SMART" id="SM00220">
    <property type="entry name" value="S_TKc"/>
    <property type="match status" value="1"/>
</dbReference>
<feature type="binding site" evidence="7">
    <location>
        <position position="103"/>
    </location>
    <ligand>
        <name>ATP</name>
        <dbReference type="ChEBI" id="CHEBI:30616"/>
    </ligand>
</feature>
<dbReference type="Gene3D" id="1.10.510.10">
    <property type="entry name" value="Transferase(Phosphotransferase) domain 1"/>
    <property type="match status" value="1"/>
</dbReference>
<evidence type="ECO:0000256" key="4">
    <source>
        <dbReference type="ARBA" id="ARBA00022741"/>
    </source>
</evidence>
<dbReference type="EC" id="2.7.11.21" evidence="8"/>
<comment type="similarity">
    <text evidence="8">Belongs to the protein kinase superfamily. Ser/Thr protein kinase family. CDC5/Polo subfamily.</text>
</comment>
<dbReference type="InParanoid" id="A0A316VCL3"/>
<dbReference type="OrthoDB" id="408964at2759"/>
<evidence type="ECO:0000259" key="11">
    <source>
        <dbReference type="PROSITE" id="PS50078"/>
    </source>
</evidence>
<dbReference type="Pfam" id="PF00069">
    <property type="entry name" value="Pkinase"/>
    <property type="match status" value="1"/>
</dbReference>
<dbReference type="Pfam" id="PF00659">
    <property type="entry name" value="POLO_box"/>
    <property type="match status" value="2"/>
</dbReference>
<dbReference type="FunFam" id="1.10.510.10:FF:000571">
    <property type="entry name" value="Maternal embryonic leucine zipper kinase"/>
    <property type="match status" value="1"/>
</dbReference>
<dbReference type="AlphaFoldDB" id="A0A316VCL3"/>
<name>A0A316VCL3_9BASI</name>
<evidence type="ECO:0000256" key="9">
    <source>
        <dbReference type="SAM" id="MobiDB-lite"/>
    </source>
</evidence>
<feature type="domain" description="POLO box" evidence="11">
    <location>
        <begin position="759"/>
        <end position="840"/>
    </location>
</feature>
<gene>
    <name evidence="12" type="ORF">FA14DRAFT_161564</name>
</gene>
<dbReference type="InterPro" id="IPR000959">
    <property type="entry name" value="POLO_box_dom"/>
</dbReference>
<keyword evidence="4 7" id="KW-0547">Nucleotide-binding</keyword>
<feature type="compositionally biased region" description="Basic and acidic residues" evidence="9">
    <location>
        <begin position="387"/>
        <end position="410"/>
    </location>
</feature>
<dbReference type="InterPro" id="IPR033695">
    <property type="entry name" value="POLO_box_2"/>
</dbReference>
<feature type="domain" description="POLO box" evidence="11">
    <location>
        <begin position="647"/>
        <end position="739"/>
    </location>
</feature>
<feature type="domain" description="Protein kinase" evidence="10">
    <location>
        <begin position="75"/>
        <end position="330"/>
    </location>
</feature>
<keyword evidence="2 8" id="KW-0808">Transferase</keyword>
<dbReference type="GO" id="GO:0005816">
    <property type="term" value="C:spindle pole body"/>
    <property type="evidence" value="ECO:0007669"/>
    <property type="project" value="TreeGrafter"/>
</dbReference>
<evidence type="ECO:0000256" key="6">
    <source>
        <dbReference type="ARBA" id="ARBA00022840"/>
    </source>
</evidence>
<dbReference type="PROSITE" id="PS50011">
    <property type="entry name" value="PROTEIN_KINASE_DOM"/>
    <property type="match status" value="1"/>
</dbReference>
<feature type="compositionally biased region" description="Low complexity" evidence="9">
    <location>
        <begin position="899"/>
        <end position="939"/>
    </location>
</feature>
<dbReference type="EMBL" id="KZ819604">
    <property type="protein sequence ID" value="PWN33963.1"/>
    <property type="molecule type" value="Genomic_DNA"/>
</dbReference>
<dbReference type="InterPro" id="IPR000719">
    <property type="entry name" value="Prot_kinase_dom"/>
</dbReference>
<dbReference type="GO" id="GO:0005524">
    <property type="term" value="F:ATP binding"/>
    <property type="evidence" value="ECO:0007669"/>
    <property type="project" value="UniProtKB-UniRule"/>
</dbReference>
<feature type="compositionally biased region" description="Polar residues" evidence="9">
    <location>
        <begin position="940"/>
        <end position="954"/>
    </location>
</feature>
<evidence type="ECO:0000313" key="13">
    <source>
        <dbReference type="Proteomes" id="UP000245771"/>
    </source>
</evidence>
<proteinExistence type="inferred from homology"/>
<dbReference type="GO" id="GO:0007052">
    <property type="term" value="P:mitotic spindle organization"/>
    <property type="evidence" value="ECO:0007669"/>
    <property type="project" value="TreeGrafter"/>
</dbReference>
<dbReference type="InterPro" id="IPR011009">
    <property type="entry name" value="Kinase-like_dom_sf"/>
</dbReference>
<feature type="compositionally biased region" description="Acidic residues" evidence="9">
    <location>
        <begin position="375"/>
        <end position="386"/>
    </location>
</feature>
<feature type="region of interest" description="Disordered" evidence="9">
    <location>
        <begin position="899"/>
        <end position="960"/>
    </location>
</feature>
<feature type="region of interest" description="Disordered" evidence="9">
    <location>
        <begin position="371"/>
        <end position="410"/>
    </location>
</feature>
<dbReference type="RefSeq" id="XP_025354265.1">
    <property type="nucleotide sequence ID" value="XM_025499173.1"/>
</dbReference>